<organism evidence="3 4">
    <name type="scientific">Calycina marina</name>
    <dbReference type="NCBI Taxonomy" id="1763456"/>
    <lineage>
        <taxon>Eukaryota</taxon>
        <taxon>Fungi</taxon>
        <taxon>Dikarya</taxon>
        <taxon>Ascomycota</taxon>
        <taxon>Pezizomycotina</taxon>
        <taxon>Leotiomycetes</taxon>
        <taxon>Helotiales</taxon>
        <taxon>Pezizellaceae</taxon>
        <taxon>Calycina</taxon>
    </lineage>
</organism>
<dbReference type="InterPro" id="IPR001012">
    <property type="entry name" value="UBX_dom"/>
</dbReference>
<dbReference type="Pfam" id="PF14555">
    <property type="entry name" value="UBA_4"/>
    <property type="match status" value="1"/>
</dbReference>
<comment type="caution">
    <text evidence="3">The sequence shown here is derived from an EMBL/GenBank/DDBJ whole genome shotgun (WGS) entry which is preliminary data.</text>
</comment>
<gene>
    <name evidence="3" type="ORF">BJ878DRAFT_436828</name>
</gene>
<keyword evidence="4" id="KW-1185">Reference proteome</keyword>
<accession>A0A9P8CGX2</accession>
<dbReference type="GO" id="GO:0005634">
    <property type="term" value="C:nucleus"/>
    <property type="evidence" value="ECO:0007669"/>
    <property type="project" value="TreeGrafter"/>
</dbReference>
<dbReference type="EMBL" id="MU253796">
    <property type="protein sequence ID" value="KAG9246689.1"/>
    <property type="molecule type" value="Genomic_DNA"/>
</dbReference>
<feature type="region of interest" description="Disordered" evidence="1">
    <location>
        <begin position="187"/>
        <end position="206"/>
    </location>
</feature>
<dbReference type="PANTHER" id="PTHR23322:SF6">
    <property type="entry name" value="UBX DOMAIN-CONTAINING PROTEIN 7"/>
    <property type="match status" value="1"/>
</dbReference>
<dbReference type="Pfam" id="PF00789">
    <property type="entry name" value="UBX"/>
    <property type="match status" value="1"/>
</dbReference>
<dbReference type="AlphaFoldDB" id="A0A9P8CGX2"/>
<dbReference type="InterPro" id="IPR029071">
    <property type="entry name" value="Ubiquitin-like_domsf"/>
</dbReference>
<feature type="domain" description="UBX" evidence="2">
    <location>
        <begin position="445"/>
        <end position="521"/>
    </location>
</feature>
<reference evidence="3" key="1">
    <citation type="journal article" date="2021" name="IMA Fungus">
        <title>Genomic characterization of three marine fungi, including Emericellopsis atlantica sp. nov. with signatures of a generalist lifestyle and marine biomass degradation.</title>
        <authorList>
            <person name="Hagestad O.C."/>
            <person name="Hou L."/>
            <person name="Andersen J.H."/>
            <person name="Hansen E.H."/>
            <person name="Altermark B."/>
            <person name="Li C."/>
            <person name="Kuhnert E."/>
            <person name="Cox R.J."/>
            <person name="Crous P.W."/>
            <person name="Spatafora J.W."/>
            <person name="Lail K."/>
            <person name="Amirebrahimi M."/>
            <person name="Lipzen A."/>
            <person name="Pangilinan J."/>
            <person name="Andreopoulos W."/>
            <person name="Hayes R.D."/>
            <person name="Ng V."/>
            <person name="Grigoriev I.V."/>
            <person name="Jackson S.A."/>
            <person name="Sutton T.D.S."/>
            <person name="Dobson A.D.W."/>
            <person name="Rama T."/>
        </authorList>
    </citation>
    <scope>NUCLEOTIDE SEQUENCE</scope>
    <source>
        <strain evidence="3">TRa3180A</strain>
    </source>
</reference>
<feature type="region of interest" description="Disordered" evidence="1">
    <location>
        <begin position="45"/>
        <end position="89"/>
    </location>
</feature>
<dbReference type="Gene3D" id="3.10.20.90">
    <property type="entry name" value="Phosphatidylinositol 3-kinase Catalytic Subunit, Chain A, domain 1"/>
    <property type="match status" value="1"/>
</dbReference>
<name>A0A9P8CGX2_9HELO</name>
<dbReference type="SUPFAM" id="SSF46934">
    <property type="entry name" value="UBA-like"/>
    <property type="match status" value="1"/>
</dbReference>
<dbReference type="InterPro" id="IPR036249">
    <property type="entry name" value="Thioredoxin-like_sf"/>
</dbReference>
<dbReference type="PANTHER" id="PTHR23322">
    <property type="entry name" value="FAS-ASSOCIATED PROTEIN"/>
    <property type="match status" value="1"/>
</dbReference>
<sequence>MDEAVGTFTAFTGSSPEIGRRYLGMTDGNAEQAIQLFFDSPDLASGISEPALQSNPPPIPSSTRPTHIIDSDDEEMHDTGSANGSTSAAVVGRAAAVEDDEAIARRLQEEMYTGGDSGGRFGDDGVRAPLARTTETLVGGPNMGYGHGDIDDEVVMDQIRARQYARRGGRGPVGVFNQRQVPSIWDSSDPNAHRQGMAHATGGASEQSSKAARLAELFRPPFELMSHLSWDSNREEGKAQEKWLLVNVQDPSIFDCQQLNRDIWKDDGIKEIIKEHFIFMQYSTDDPRGASYIQYYFQSQKESDASYPHIAIVDPRTGEQLKTWSGRPIPKAGEFLMQLVEFLDRYSFDMSKKNPVARKKAEKPKAVDVDRLTEEEMLDLALQNSLAKSPIQVKADDPDEMTESFVDEVKGKGKAVEQVEEVAAGSSSSFLNISSTNPHTEPANLGPNVTRIQFRHSEGRIVRKFEVTDPVCRMYEWLKAEPIPGKVGITFELIDRGKNLIEHLDQTIEEAGLKQSTVMVEFMED</sequence>
<dbReference type="SMART" id="SM00594">
    <property type="entry name" value="UAS"/>
    <property type="match status" value="1"/>
</dbReference>
<evidence type="ECO:0000313" key="3">
    <source>
        <dbReference type="EMBL" id="KAG9246689.1"/>
    </source>
</evidence>
<proteinExistence type="predicted"/>
<protein>
    <recommendedName>
        <fullName evidence="2">UBX domain-containing protein</fullName>
    </recommendedName>
</protein>
<evidence type="ECO:0000259" key="2">
    <source>
        <dbReference type="PROSITE" id="PS50033"/>
    </source>
</evidence>
<dbReference type="Proteomes" id="UP000887226">
    <property type="component" value="Unassembled WGS sequence"/>
</dbReference>
<dbReference type="OrthoDB" id="270602at2759"/>
<dbReference type="Gene3D" id="3.40.30.10">
    <property type="entry name" value="Glutaredoxin"/>
    <property type="match status" value="1"/>
</dbReference>
<dbReference type="Gene3D" id="1.10.8.10">
    <property type="entry name" value="DNA helicase RuvA subunit, C-terminal domain"/>
    <property type="match status" value="1"/>
</dbReference>
<dbReference type="InterPro" id="IPR009060">
    <property type="entry name" value="UBA-like_sf"/>
</dbReference>
<dbReference type="SUPFAM" id="SSF54236">
    <property type="entry name" value="Ubiquitin-like"/>
    <property type="match status" value="1"/>
</dbReference>
<dbReference type="CDD" id="cd02958">
    <property type="entry name" value="UAS"/>
    <property type="match status" value="1"/>
</dbReference>
<dbReference type="PROSITE" id="PS50033">
    <property type="entry name" value="UBX"/>
    <property type="match status" value="1"/>
</dbReference>
<evidence type="ECO:0000256" key="1">
    <source>
        <dbReference type="SAM" id="MobiDB-lite"/>
    </source>
</evidence>
<dbReference type="GO" id="GO:0043130">
    <property type="term" value="F:ubiquitin binding"/>
    <property type="evidence" value="ECO:0007669"/>
    <property type="project" value="TreeGrafter"/>
</dbReference>
<dbReference type="SUPFAM" id="SSF52833">
    <property type="entry name" value="Thioredoxin-like"/>
    <property type="match status" value="1"/>
</dbReference>
<dbReference type="GO" id="GO:0043161">
    <property type="term" value="P:proteasome-mediated ubiquitin-dependent protein catabolic process"/>
    <property type="evidence" value="ECO:0007669"/>
    <property type="project" value="TreeGrafter"/>
</dbReference>
<evidence type="ECO:0000313" key="4">
    <source>
        <dbReference type="Proteomes" id="UP000887226"/>
    </source>
</evidence>
<dbReference type="Pfam" id="PF13899">
    <property type="entry name" value="Thioredoxin_7"/>
    <property type="match status" value="1"/>
</dbReference>
<dbReference type="InterPro" id="IPR050730">
    <property type="entry name" value="UBX_domain-protein"/>
</dbReference>
<dbReference type="InterPro" id="IPR006577">
    <property type="entry name" value="UAS"/>
</dbReference>